<dbReference type="InterPro" id="IPR011109">
    <property type="entry name" value="DNA_bind_recombinase_dom"/>
</dbReference>
<feature type="domain" description="Recombinase" evidence="7">
    <location>
        <begin position="174"/>
        <end position="290"/>
    </location>
</feature>
<dbReference type="Gene3D" id="3.90.1750.20">
    <property type="entry name" value="Putative Large Serine Recombinase, Chain B, Domain 2"/>
    <property type="match status" value="1"/>
</dbReference>
<dbReference type="PhylomeDB" id="A7IBW3"/>
<dbReference type="Gene3D" id="3.40.50.1390">
    <property type="entry name" value="Resolvase, N-terminal catalytic domain"/>
    <property type="match status" value="1"/>
</dbReference>
<reference evidence="8 9" key="1">
    <citation type="submission" date="2007-07" db="EMBL/GenBank/DDBJ databases">
        <title>Complete sequence of chromosome of Xanthobacter autotrophicus Py2.</title>
        <authorList>
            <consortium name="US DOE Joint Genome Institute"/>
            <person name="Copeland A."/>
            <person name="Lucas S."/>
            <person name="Lapidus A."/>
            <person name="Barry K."/>
            <person name="Glavina del Rio T."/>
            <person name="Hammon N."/>
            <person name="Israni S."/>
            <person name="Dalin E."/>
            <person name="Tice H."/>
            <person name="Pitluck S."/>
            <person name="Sims D."/>
            <person name="Brettin T."/>
            <person name="Bruce D."/>
            <person name="Detter J.C."/>
            <person name="Han C."/>
            <person name="Tapia R."/>
            <person name="Brainard J."/>
            <person name="Schmutz J."/>
            <person name="Larimer F."/>
            <person name="Land M."/>
            <person name="Hauser L."/>
            <person name="Kyrpides N."/>
            <person name="Kim E."/>
            <person name="Ensigns S.A."/>
            <person name="Richardson P."/>
        </authorList>
    </citation>
    <scope>NUCLEOTIDE SEQUENCE [LARGE SCALE GENOMIC DNA]</scope>
    <source>
        <strain evidence="9">ATCC BAA-1158 / Py2</strain>
    </source>
</reference>
<dbReference type="Pfam" id="PF13408">
    <property type="entry name" value="Zn_ribbon_recom"/>
    <property type="match status" value="1"/>
</dbReference>
<dbReference type="GO" id="GO:0000150">
    <property type="term" value="F:DNA strand exchange activity"/>
    <property type="evidence" value="ECO:0007669"/>
    <property type="project" value="InterPro"/>
</dbReference>
<protein>
    <submittedName>
        <fullName evidence="8">Resolvase domain</fullName>
    </submittedName>
</protein>
<accession>A7IBW3</accession>
<evidence type="ECO:0000313" key="8">
    <source>
        <dbReference type="EMBL" id="ABS65506.1"/>
    </source>
</evidence>
<evidence type="ECO:0000256" key="3">
    <source>
        <dbReference type="ARBA" id="ARBA00023172"/>
    </source>
</evidence>
<name>A7IBW3_XANP2</name>
<evidence type="ECO:0000313" key="9">
    <source>
        <dbReference type="Proteomes" id="UP000002417"/>
    </source>
</evidence>
<dbReference type="PROSITE" id="PS51737">
    <property type="entry name" value="RECOMBINASE_DNA_BIND"/>
    <property type="match status" value="1"/>
</dbReference>
<dbReference type="KEGG" id="xau:Xaut_0248"/>
<dbReference type="AlphaFoldDB" id="A7IBW3"/>
<evidence type="ECO:0000256" key="5">
    <source>
        <dbReference type="PROSITE-ProRule" id="PRU10137"/>
    </source>
</evidence>
<dbReference type="InterPro" id="IPR006118">
    <property type="entry name" value="Recombinase_CS"/>
</dbReference>
<gene>
    <name evidence="8" type="ordered locus">Xaut_0248</name>
</gene>
<dbReference type="InterPro" id="IPR050639">
    <property type="entry name" value="SSR_resolvase"/>
</dbReference>
<dbReference type="Proteomes" id="UP000002417">
    <property type="component" value="Chromosome"/>
</dbReference>
<dbReference type="InterPro" id="IPR025827">
    <property type="entry name" value="Zn_ribbon_recom_dom"/>
</dbReference>
<dbReference type="GO" id="GO:0003677">
    <property type="term" value="F:DNA binding"/>
    <property type="evidence" value="ECO:0007669"/>
    <property type="project" value="UniProtKB-KW"/>
</dbReference>
<evidence type="ECO:0000256" key="6">
    <source>
        <dbReference type="SAM" id="Coils"/>
    </source>
</evidence>
<keyword evidence="3" id="KW-0233">DNA recombination</keyword>
<dbReference type="PANTHER" id="PTHR30461">
    <property type="entry name" value="DNA-INVERTASE FROM LAMBDOID PROPHAGE"/>
    <property type="match status" value="1"/>
</dbReference>
<dbReference type="STRING" id="78245.Xaut_0248"/>
<dbReference type="HOGENOM" id="CLU_010686_17_1_5"/>
<evidence type="ECO:0000256" key="2">
    <source>
        <dbReference type="ARBA" id="ARBA00023125"/>
    </source>
</evidence>
<dbReference type="SMART" id="SM00857">
    <property type="entry name" value="Resolvase"/>
    <property type="match status" value="1"/>
</dbReference>
<dbReference type="Pfam" id="PF00239">
    <property type="entry name" value="Resolvase"/>
    <property type="match status" value="1"/>
</dbReference>
<dbReference type="SUPFAM" id="SSF53041">
    <property type="entry name" value="Resolvase-like"/>
    <property type="match status" value="1"/>
</dbReference>
<keyword evidence="6" id="KW-0175">Coiled coil</keyword>
<dbReference type="PANTHER" id="PTHR30461:SF23">
    <property type="entry name" value="DNA RECOMBINASE-RELATED"/>
    <property type="match status" value="1"/>
</dbReference>
<evidence type="ECO:0000256" key="1">
    <source>
        <dbReference type="ARBA" id="ARBA00022908"/>
    </source>
</evidence>
<keyword evidence="9" id="KW-1185">Reference proteome</keyword>
<dbReference type="eggNOG" id="COG1961">
    <property type="taxonomic scope" value="Bacteria"/>
</dbReference>
<organism evidence="8 9">
    <name type="scientific">Xanthobacter autotrophicus (strain ATCC BAA-1158 / Py2)</name>
    <dbReference type="NCBI Taxonomy" id="78245"/>
    <lineage>
        <taxon>Bacteria</taxon>
        <taxon>Pseudomonadati</taxon>
        <taxon>Pseudomonadota</taxon>
        <taxon>Alphaproteobacteria</taxon>
        <taxon>Hyphomicrobiales</taxon>
        <taxon>Xanthobacteraceae</taxon>
        <taxon>Xanthobacter</taxon>
    </lineage>
</organism>
<dbReference type="InterPro" id="IPR038109">
    <property type="entry name" value="DNA_bind_recomb_sf"/>
</dbReference>
<evidence type="ECO:0000259" key="7">
    <source>
        <dbReference type="PROSITE" id="PS51737"/>
    </source>
</evidence>
<dbReference type="EMBL" id="CP000781">
    <property type="protein sequence ID" value="ABS65506.1"/>
    <property type="molecule type" value="Genomic_DNA"/>
</dbReference>
<proteinExistence type="predicted"/>
<sequence>MNGFRRPTTRTADGAPLKAIVYCRVSSVAQTKKGDGLASQEQRCREYAAFKGYNVVKVVYDRAVSGKLLDRPGIREVVQFLKREKQADQYVVVFDDISRLARDIRTHLDLRDAIYATGAQMDCPTIEFREDSDGLYFEGMQALNAEHYRRKNAEQTKNRMRGRAMNGYWCFHAPPGYKFARVAGHGNLLVRDEPMASVIQEALEGFASGRLQSQGEVKRFLEQRPEFMQGRRRSELRYEDVIRFLTRPHYAGYIEIPEWDVPLRKGHHEGLISLEQYEQIQERIRDGARAPARRDINADFALRGAVLCADCGKPLTACWSKSKTGRKHPYYLCFTKGCVSSRKSIPRARLEDDFEALLQKMTPSAETFALASVMFRQAWDAYLEQATQVIAALKADIVRLDRQIEQLLDRLVEASNASTVAAYERRIAKLEKDRLIAAERLNKKPGPKRSFDDMFELACGFLSSPWNLWKSQSLNARRMVLKLAFAERLAYGRNEGFRTPKTTLPFKMLADFETAKCRMAGRDR</sequence>
<dbReference type="PROSITE" id="PS00397">
    <property type="entry name" value="RECOMBINASES_1"/>
    <property type="match status" value="1"/>
</dbReference>
<keyword evidence="1" id="KW-0229">DNA integration</keyword>
<dbReference type="CDD" id="cd00338">
    <property type="entry name" value="Ser_Recombinase"/>
    <property type="match status" value="1"/>
</dbReference>
<dbReference type="InterPro" id="IPR006119">
    <property type="entry name" value="Resolv_N"/>
</dbReference>
<feature type="coiled-coil region" evidence="6">
    <location>
        <begin position="383"/>
        <end position="440"/>
    </location>
</feature>
<dbReference type="GO" id="GO:0015074">
    <property type="term" value="P:DNA integration"/>
    <property type="evidence" value="ECO:0007669"/>
    <property type="project" value="UniProtKB-KW"/>
</dbReference>
<feature type="active site" description="O-(5'-phospho-DNA)-serine intermediate" evidence="4 5">
    <location>
        <position position="26"/>
    </location>
</feature>
<keyword evidence="2" id="KW-0238">DNA-binding</keyword>
<evidence type="ECO:0000256" key="4">
    <source>
        <dbReference type="PIRSR" id="PIRSR606118-50"/>
    </source>
</evidence>
<dbReference type="OrthoDB" id="9791494at2"/>
<dbReference type="InterPro" id="IPR036162">
    <property type="entry name" value="Resolvase-like_N_sf"/>
</dbReference>